<dbReference type="AlphaFoldDB" id="A0A163CZ28"/>
<comment type="similarity">
    <text evidence="2">Belongs to the binding-protein-dependent transport system permease family. CysTW subfamily.</text>
</comment>
<evidence type="ECO:0000256" key="1">
    <source>
        <dbReference type="ARBA" id="ARBA00004651"/>
    </source>
</evidence>
<name>A0A163CZ28_9NEIS</name>
<feature type="transmembrane region" description="Helical" evidence="8">
    <location>
        <begin position="241"/>
        <end position="263"/>
    </location>
</feature>
<dbReference type="OrthoDB" id="9782004at2"/>
<evidence type="ECO:0000256" key="6">
    <source>
        <dbReference type="ARBA" id="ARBA00022989"/>
    </source>
</evidence>
<accession>A0A163CZ28</accession>
<keyword evidence="11" id="KW-1185">Reference proteome</keyword>
<organism evidence="10 11">
    <name type="scientific">Crenobacter luteus</name>
    <dbReference type="NCBI Taxonomy" id="1452487"/>
    <lineage>
        <taxon>Bacteria</taxon>
        <taxon>Pseudomonadati</taxon>
        <taxon>Pseudomonadota</taxon>
        <taxon>Betaproteobacteria</taxon>
        <taxon>Neisseriales</taxon>
        <taxon>Neisseriaceae</taxon>
        <taxon>Crenobacter</taxon>
    </lineage>
</organism>
<evidence type="ECO:0000256" key="8">
    <source>
        <dbReference type="RuleBase" id="RU363032"/>
    </source>
</evidence>
<dbReference type="GO" id="GO:0005886">
    <property type="term" value="C:plasma membrane"/>
    <property type="evidence" value="ECO:0007669"/>
    <property type="project" value="UniProtKB-SubCell"/>
</dbReference>
<feature type="transmembrane region" description="Helical" evidence="8">
    <location>
        <begin position="101"/>
        <end position="125"/>
    </location>
</feature>
<dbReference type="GO" id="GO:0055085">
    <property type="term" value="P:transmembrane transport"/>
    <property type="evidence" value="ECO:0007669"/>
    <property type="project" value="InterPro"/>
</dbReference>
<dbReference type="STRING" id="1452487.AVW16_08255"/>
<dbReference type="InterPro" id="IPR051789">
    <property type="entry name" value="Bact_Polyamine_Transport"/>
</dbReference>
<evidence type="ECO:0000256" key="4">
    <source>
        <dbReference type="ARBA" id="ARBA00022475"/>
    </source>
</evidence>
<keyword evidence="4" id="KW-1003">Cell membrane</keyword>
<keyword evidence="6 8" id="KW-1133">Transmembrane helix</keyword>
<evidence type="ECO:0000256" key="3">
    <source>
        <dbReference type="ARBA" id="ARBA00022448"/>
    </source>
</evidence>
<dbReference type="Gene3D" id="1.10.3720.10">
    <property type="entry name" value="MetI-like"/>
    <property type="match status" value="1"/>
</dbReference>
<dbReference type="PANTHER" id="PTHR43848:SF2">
    <property type="entry name" value="PUTRESCINE TRANSPORT SYSTEM PERMEASE PROTEIN POTI"/>
    <property type="match status" value="1"/>
</dbReference>
<keyword evidence="7 8" id="KW-0472">Membrane</keyword>
<dbReference type="Proteomes" id="UP000076625">
    <property type="component" value="Unassembled WGS sequence"/>
</dbReference>
<evidence type="ECO:0000256" key="7">
    <source>
        <dbReference type="ARBA" id="ARBA00023136"/>
    </source>
</evidence>
<dbReference type="InterPro" id="IPR000515">
    <property type="entry name" value="MetI-like"/>
</dbReference>
<dbReference type="CDD" id="cd06261">
    <property type="entry name" value="TM_PBP2"/>
    <property type="match status" value="1"/>
</dbReference>
<evidence type="ECO:0000313" key="10">
    <source>
        <dbReference type="EMBL" id="KZE33521.1"/>
    </source>
</evidence>
<dbReference type="PANTHER" id="PTHR43848">
    <property type="entry name" value="PUTRESCINE TRANSPORT SYSTEM PERMEASE PROTEIN POTI"/>
    <property type="match status" value="1"/>
</dbReference>
<feature type="transmembrane region" description="Helical" evidence="8">
    <location>
        <begin position="70"/>
        <end position="89"/>
    </location>
</feature>
<feature type="transmembrane region" description="Helical" evidence="8">
    <location>
        <begin position="183"/>
        <end position="208"/>
    </location>
</feature>
<keyword evidence="5 8" id="KW-0812">Transmembrane</keyword>
<comment type="caution">
    <text evidence="10">The sequence shown here is derived from an EMBL/GenBank/DDBJ whole genome shotgun (WGS) entry which is preliminary data.</text>
</comment>
<dbReference type="RefSeq" id="WP_066610880.1">
    <property type="nucleotide sequence ID" value="NZ_LQQU01000013.1"/>
</dbReference>
<dbReference type="InterPro" id="IPR035906">
    <property type="entry name" value="MetI-like_sf"/>
</dbReference>
<dbReference type="SUPFAM" id="SSF161098">
    <property type="entry name" value="MetI-like"/>
    <property type="match status" value="1"/>
</dbReference>
<evidence type="ECO:0000313" key="11">
    <source>
        <dbReference type="Proteomes" id="UP000076625"/>
    </source>
</evidence>
<sequence>MNNANNLSVFGKLSLGAGFAFLYLPIVVLVVYSFNASKLVTVWAGFSTHWYGELFRDEAVLSSLWLSLKIAFLASTMSVVLGTIAGLVLARFGPFRGKSLFAGMITAPMVMPEVITGLSMLLLFVQMQQWFGHPAERGVLTIWVGHVTLCMAYVTVVIRARLVEMDRSVEEAAMDLGARPLKIFFLITLPIIAPAIASGFLLAFTLSLDDLVITAFLSGPGSTTLPQLIFSRVRLGLNPEINALATITVLAVAVLVVSANRIMVRAERRRARLAAAAA</sequence>
<dbReference type="EMBL" id="LQQU01000013">
    <property type="protein sequence ID" value="KZE33521.1"/>
    <property type="molecule type" value="Genomic_DNA"/>
</dbReference>
<feature type="transmembrane region" description="Helical" evidence="8">
    <location>
        <begin position="140"/>
        <end position="162"/>
    </location>
</feature>
<gene>
    <name evidence="10" type="ORF">AVW16_08255</name>
</gene>
<proteinExistence type="inferred from homology"/>
<evidence type="ECO:0000256" key="2">
    <source>
        <dbReference type="ARBA" id="ARBA00007069"/>
    </source>
</evidence>
<protein>
    <submittedName>
        <fullName evidence="10">Spermidine/putrescine ABC transporter permease</fullName>
    </submittedName>
</protein>
<feature type="domain" description="ABC transmembrane type-1" evidence="9">
    <location>
        <begin position="64"/>
        <end position="259"/>
    </location>
</feature>
<feature type="transmembrane region" description="Helical" evidence="8">
    <location>
        <begin position="12"/>
        <end position="34"/>
    </location>
</feature>
<comment type="subcellular location">
    <subcellularLocation>
        <location evidence="1 8">Cell membrane</location>
        <topology evidence="1 8">Multi-pass membrane protein</topology>
    </subcellularLocation>
</comment>
<evidence type="ECO:0000256" key="5">
    <source>
        <dbReference type="ARBA" id="ARBA00022692"/>
    </source>
</evidence>
<keyword evidence="3 8" id="KW-0813">Transport</keyword>
<evidence type="ECO:0000259" key="9">
    <source>
        <dbReference type="PROSITE" id="PS50928"/>
    </source>
</evidence>
<reference evidence="11" key="1">
    <citation type="submission" date="2016-01" db="EMBL/GenBank/DDBJ databases">
        <title>Draft genome of Chromobacterium sp. F49.</title>
        <authorList>
            <person name="Hong K.W."/>
        </authorList>
    </citation>
    <scope>NUCLEOTIDE SEQUENCE [LARGE SCALE GENOMIC DNA]</scope>
    <source>
        <strain evidence="11">CN10</strain>
    </source>
</reference>
<dbReference type="PROSITE" id="PS50928">
    <property type="entry name" value="ABC_TM1"/>
    <property type="match status" value="1"/>
</dbReference>
<dbReference type="Pfam" id="PF00528">
    <property type="entry name" value="BPD_transp_1"/>
    <property type="match status" value="1"/>
</dbReference>